<gene>
    <name evidence="3" type="primary">yfkM</name>
    <name evidence="3" type="ORF">NCTC13079_00279</name>
</gene>
<dbReference type="CDD" id="cd03134">
    <property type="entry name" value="GATase1_PfpI_like"/>
    <property type="match status" value="1"/>
</dbReference>
<feature type="domain" description="DJ-1/PfpI" evidence="2">
    <location>
        <begin position="2"/>
        <end position="164"/>
    </location>
</feature>
<sequence>MKKVAILIENQFDEQELIYPFHRLREDYEVELIGTDAETEYKSKAGFVKKSDRASQDAKAEDYAGVYIPGGFSPDFMRRSPDTVAFVKAMAEAGKPVGAICHGPWMLASAADLSGKKVTSFPSLRVDLENAGAEWVDEEVVVSDNFVTSRNPGDLPVHVREFIKLLES</sequence>
<evidence type="ECO:0000256" key="1">
    <source>
        <dbReference type="ARBA" id="ARBA00008542"/>
    </source>
</evidence>
<reference evidence="3 4" key="1">
    <citation type="submission" date="2018-12" db="EMBL/GenBank/DDBJ databases">
        <authorList>
            <consortium name="Pathogen Informatics"/>
        </authorList>
    </citation>
    <scope>NUCLEOTIDE SEQUENCE [LARGE SCALE GENOMIC DNA]</scope>
    <source>
        <strain evidence="3 4">NCTC13079</strain>
    </source>
</reference>
<dbReference type="OrthoDB" id="9800516at2"/>
<accession>A0A3S5BVU3</accession>
<dbReference type="GO" id="GO:0016798">
    <property type="term" value="F:hydrolase activity, acting on glycosyl bonds"/>
    <property type="evidence" value="ECO:0007669"/>
    <property type="project" value="UniProtKB-KW"/>
</dbReference>
<dbReference type="InterPro" id="IPR029062">
    <property type="entry name" value="Class_I_gatase-like"/>
</dbReference>
<dbReference type="PROSITE" id="PS51276">
    <property type="entry name" value="PEPTIDASE_C56_PFPI"/>
    <property type="match status" value="1"/>
</dbReference>
<organism evidence="3 4">
    <name type="scientific">Aedoeadaptatus ivorii</name>
    <dbReference type="NCBI Taxonomy" id="54006"/>
    <lineage>
        <taxon>Bacteria</taxon>
        <taxon>Bacillati</taxon>
        <taxon>Bacillota</taxon>
        <taxon>Tissierellia</taxon>
        <taxon>Tissierellales</taxon>
        <taxon>Peptoniphilaceae</taxon>
        <taxon>Aedoeadaptatus</taxon>
    </lineage>
</organism>
<dbReference type="Proteomes" id="UP000269544">
    <property type="component" value="Chromosome"/>
</dbReference>
<dbReference type="PANTHER" id="PTHR42733">
    <property type="entry name" value="DJ-1 PROTEIN"/>
    <property type="match status" value="1"/>
</dbReference>
<dbReference type="EC" id="3.2.-.-" evidence="3"/>
<proteinExistence type="inferred from homology"/>
<dbReference type="Pfam" id="PF01965">
    <property type="entry name" value="DJ-1_PfpI"/>
    <property type="match status" value="1"/>
</dbReference>
<comment type="similarity">
    <text evidence="1">Belongs to the peptidase C56 family.</text>
</comment>
<keyword evidence="3" id="KW-0378">Hydrolase</keyword>
<dbReference type="EMBL" id="LR134523">
    <property type="protein sequence ID" value="VEJ34703.1"/>
    <property type="molecule type" value="Genomic_DNA"/>
</dbReference>
<dbReference type="SUPFAM" id="SSF52317">
    <property type="entry name" value="Class I glutamine amidotransferase-like"/>
    <property type="match status" value="1"/>
</dbReference>
<evidence type="ECO:0000259" key="2">
    <source>
        <dbReference type="Pfam" id="PF01965"/>
    </source>
</evidence>
<dbReference type="InterPro" id="IPR002818">
    <property type="entry name" value="DJ-1/PfpI"/>
</dbReference>
<keyword evidence="4" id="KW-1185">Reference proteome</keyword>
<dbReference type="InterPro" id="IPR006286">
    <property type="entry name" value="C56_PfpI-like"/>
</dbReference>
<evidence type="ECO:0000313" key="4">
    <source>
        <dbReference type="Proteomes" id="UP000269544"/>
    </source>
</evidence>
<evidence type="ECO:0000313" key="3">
    <source>
        <dbReference type="EMBL" id="VEJ34703.1"/>
    </source>
</evidence>
<protein>
    <submittedName>
        <fullName evidence="3">General stress protein 18</fullName>
        <ecNumber evidence="3">3.2.-.-</ecNumber>
    </submittedName>
</protein>
<keyword evidence="3" id="KW-0326">Glycosidase</keyword>
<dbReference type="Gene3D" id="3.40.50.880">
    <property type="match status" value="1"/>
</dbReference>
<name>A0A3S5BVU3_9FIRM</name>
<dbReference type="AlphaFoldDB" id="A0A3S5BVU3"/>
<dbReference type="RefSeq" id="WP_126464745.1">
    <property type="nucleotide sequence ID" value="NZ_LR134523.1"/>
</dbReference>
<dbReference type="NCBIfam" id="TIGR01382">
    <property type="entry name" value="PfpI"/>
    <property type="match status" value="1"/>
</dbReference>
<dbReference type="KEGG" id="piv:NCTC13079_00279"/>